<dbReference type="InterPro" id="IPR047655">
    <property type="entry name" value="Transpos_IS630-like"/>
</dbReference>
<dbReference type="KEGG" id="knv:Pan216_40510"/>
<feature type="domain" description="Tc1-like transposase DDE" evidence="1">
    <location>
        <begin position="39"/>
        <end position="192"/>
    </location>
</feature>
<dbReference type="InterPro" id="IPR038717">
    <property type="entry name" value="Tc1-like_DDE_dom"/>
</dbReference>
<dbReference type="AlphaFoldDB" id="A0A518B870"/>
<dbReference type="EMBL" id="CP036279">
    <property type="protein sequence ID" value="QDU63176.1"/>
    <property type="molecule type" value="Genomic_DNA"/>
</dbReference>
<accession>A0A518B870</accession>
<dbReference type="RefSeq" id="WP_145260441.1">
    <property type="nucleotide sequence ID" value="NZ_CP036279.1"/>
</dbReference>
<keyword evidence="3" id="KW-1185">Reference proteome</keyword>
<evidence type="ECO:0000259" key="1">
    <source>
        <dbReference type="Pfam" id="PF13358"/>
    </source>
</evidence>
<gene>
    <name evidence="2" type="ORF">Pan216_40510</name>
</gene>
<reference evidence="2 3" key="1">
    <citation type="submission" date="2019-02" db="EMBL/GenBank/DDBJ databases">
        <title>Deep-cultivation of Planctomycetes and their phenomic and genomic characterization uncovers novel biology.</title>
        <authorList>
            <person name="Wiegand S."/>
            <person name="Jogler M."/>
            <person name="Boedeker C."/>
            <person name="Pinto D."/>
            <person name="Vollmers J."/>
            <person name="Rivas-Marin E."/>
            <person name="Kohn T."/>
            <person name="Peeters S.H."/>
            <person name="Heuer A."/>
            <person name="Rast P."/>
            <person name="Oberbeckmann S."/>
            <person name="Bunk B."/>
            <person name="Jeske O."/>
            <person name="Meyerdierks A."/>
            <person name="Storesund J.E."/>
            <person name="Kallscheuer N."/>
            <person name="Luecker S."/>
            <person name="Lage O.M."/>
            <person name="Pohl T."/>
            <person name="Merkel B.J."/>
            <person name="Hornburger P."/>
            <person name="Mueller R.-W."/>
            <person name="Bruemmer F."/>
            <person name="Labrenz M."/>
            <person name="Spormann A.M."/>
            <person name="Op den Camp H."/>
            <person name="Overmann J."/>
            <person name="Amann R."/>
            <person name="Jetten M.S.M."/>
            <person name="Mascher T."/>
            <person name="Medema M.H."/>
            <person name="Devos D.P."/>
            <person name="Kaster A.-K."/>
            <person name="Ovreas L."/>
            <person name="Rohde M."/>
            <person name="Galperin M.Y."/>
            <person name="Jogler C."/>
        </authorList>
    </citation>
    <scope>NUCLEOTIDE SEQUENCE [LARGE SCALE GENOMIC DNA]</scope>
    <source>
        <strain evidence="2 3">Pan216</strain>
    </source>
</reference>
<dbReference type="NCBIfam" id="NF033545">
    <property type="entry name" value="transpos_IS630"/>
    <property type="match status" value="1"/>
</dbReference>
<dbReference type="OrthoDB" id="269226at2"/>
<evidence type="ECO:0000313" key="2">
    <source>
        <dbReference type="EMBL" id="QDU63176.1"/>
    </source>
</evidence>
<dbReference type="Pfam" id="PF13358">
    <property type="entry name" value="DDE_3"/>
    <property type="match status" value="1"/>
</dbReference>
<sequence>MTKRMIDYWVIPPENDAEFVACMEEVLETYERPYDADHPVICMDEQPVQLIKETRQPIEAAKDHPKRVDYEYERNGTASIFMFSEPLSGFRQATARSQRTKVDWAQEVAQLLDTRYADCQQVTLVLDNLNTHTKGAFYELFEPAVARAYVKRITFVYTPKHGSWLNVAECELSAMTRQCLTGRRVGELDELRDEIGAWSDQTNQKQRGVDWQLQIDEARTKLARLYPKIKLRMDDALVHGSIEVLGGHWLLISQ</sequence>
<organism evidence="2 3">
    <name type="scientific">Kolteria novifilia</name>
    <dbReference type="NCBI Taxonomy" id="2527975"/>
    <lineage>
        <taxon>Bacteria</taxon>
        <taxon>Pseudomonadati</taxon>
        <taxon>Planctomycetota</taxon>
        <taxon>Planctomycetia</taxon>
        <taxon>Kolteriales</taxon>
        <taxon>Kolteriaceae</taxon>
        <taxon>Kolteria</taxon>
    </lineage>
</organism>
<dbReference type="Proteomes" id="UP000317093">
    <property type="component" value="Chromosome"/>
</dbReference>
<proteinExistence type="predicted"/>
<evidence type="ECO:0000313" key="3">
    <source>
        <dbReference type="Proteomes" id="UP000317093"/>
    </source>
</evidence>
<protein>
    <recommendedName>
        <fullName evidence="1">Tc1-like transposase DDE domain-containing protein</fullName>
    </recommendedName>
</protein>
<name>A0A518B870_9BACT</name>